<evidence type="ECO:0000313" key="2">
    <source>
        <dbReference type="Proteomes" id="UP000886520"/>
    </source>
</evidence>
<dbReference type="EMBL" id="JABFUD020000024">
    <property type="protein sequence ID" value="KAI5060298.1"/>
    <property type="molecule type" value="Genomic_DNA"/>
</dbReference>
<keyword evidence="2" id="KW-1185">Reference proteome</keyword>
<dbReference type="AlphaFoldDB" id="A0A9D4U2L9"/>
<sequence>MERPTSSRRPTSWNTGFQFLNVVDALLVDMANVDDFAIQSIKKNLSTQSLGLYHHCGALCREVFRLIFADFSTSLLVDGLVPIRAGGLSKKIPQWNIFLPSLVQGVMDVAEPFLADEGFFVTLCLAHHIGEIITHAIKAGLRLHRTWTLMCNGGYRHPDTLEEVIDLTVGVFCRADVAIPTYNREAGEKVSPRMFPASRSFLMEEHQEHTIVLDMPIRGGAKRSPDFYRWLLATFTDDSDYVLDVFLGCGGLGKACGEVYRYCLCLEGDDIVYEECLKKVVCGPYVEKRV</sequence>
<evidence type="ECO:0000313" key="1">
    <source>
        <dbReference type="EMBL" id="KAI5060298.1"/>
    </source>
</evidence>
<protein>
    <submittedName>
        <fullName evidence="1">Uncharacterized protein</fullName>
    </submittedName>
</protein>
<dbReference type="Gene3D" id="3.40.50.150">
    <property type="entry name" value="Vaccinia Virus protein VP39"/>
    <property type="match status" value="1"/>
</dbReference>
<reference evidence="1" key="1">
    <citation type="submission" date="2021-01" db="EMBL/GenBank/DDBJ databases">
        <title>Adiantum capillus-veneris genome.</title>
        <authorList>
            <person name="Fang Y."/>
            <person name="Liao Q."/>
        </authorList>
    </citation>
    <scope>NUCLEOTIDE SEQUENCE</scope>
    <source>
        <strain evidence="1">H3</strain>
        <tissue evidence="1">Leaf</tissue>
    </source>
</reference>
<organism evidence="1 2">
    <name type="scientific">Adiantum capillus-veneris</name>
    <name type="common">Maidenhair fern</name>
    <dbReference type="NCBI Taxonomy" id="13818"/>
    <lineage>
        <taxon>Eukaryota</taxon>
        <taxon>Viridiplantae</taxon>
        <taxon>Streptophyta</taxon>
        <taxon>Embryophyta</taxon>
        <taxon>Tracheophyta</taxon>
        <taxon>Polypodiopsida</taxon>
        <taxon>Polypodiidae</taxon>
        <taxon>Polypodiales</taxon>
        <taxon>Pteridineae</taxon>
        <taxon>Pteridaceae</taxon>
        <taxon>Vittarioideae</taxon>
        <taxon>Adiantum</taxon>
    </lineage>
</organism>
<dbReference type="Proteomes" id="UP000886520">
    <property type="component" value="Chromosome 24"/>
</dbReference>
<dbReference type="SUPFAM" id="SSF53335">
    <property type="entry name" value="S-adenosyl-L-methionine-dependent methyltransferases"/>
    <property type="match status" value="2"/>
</dbReference>
<dbReference type="InterPro" id="IPR029063">
    <property type="entry name" value="SAM-dependent_MTases_sf"/>
</dbReference>
<comment type="caution">
    <text evidence="1">The sequence shown here is derived from an EMBL/GenBank/DDBJ whole genome shotgun (WGS) entry which is preliminary data.</text>
</comment>
<proteinExistence type="predicted"/>
<dbReference type="OrthoDB" id="1982549at2759"/>
<name>A0A9D4U2L9_ADICA</name>
<accession>A0A9D4U2L9</accession>
<gene>
    <name evidence="1" type="ORF">GOP47_0024718</name>
</gene>